<organism evidence="2 3">
    <name type="scientific">Macrolepiota fuliginosa MF-IS2</name>
    <dbReference type="NCBI Taxonomy" id="1400762"/>
    <lineage>
        <taxon>Eukaryota</taxon>
        <taxon>Fungi</taxon>
        <taxon>Dikarya</taxon>
        <taxon>Basidiomycota</taxon>
        <taxon>Agaricomycotina</taxon>
        <taxon>Agaricomycetes</taxon>
        <taxon>Agaricomycetidae</taxon>
        <taxon>Agaricales</taxon>
        <taxon>Agaricineae</taxon>
        <taxon>Agaricaceae</taxon>
        <taxon>Macrolepiota</taxon>
    </lineage>
</organism>
<accession>A0A9P6C1C6</accession>
<dbReference type="PROSITE" id="PS50053">
    <property type="entry name" value="UBIQUITIN_2"/>
    <property type="match status" value="1"/>
</dbReference>
<evidence type="ECO:0000313" key="3">
    <source>
        <dbReference type="Proteomes" id="UP000807342"/>
    </source>
</evidence>
<dbReference type="Proteomes" id="UP000807342">
    <property type="component" value="Unassembled WGS sequence"/>
</dbReference>
<evidence type="ECO:0000259" key="1">
    <source>
        <dbReference type="PROSITE" id="PS50053"/>
    </source>
</evidence>
<protein>
    <submittedName>
        <fullName evidence="2">Ubiquitin-like protein</fullName>
    </submittedName>
</protein>
<name>A0A9P6C1C6_9AGAR</name>
<dbReference type="InterPro" id="IPR022617">
    <property type="entry name" value="Rad60/SUMO-like_dom"/>
</dbReference>
<gene>
    <name evidence="2" type="ORF">P691DRAFT_710673</name>
</gene>
<dbReference type="Gene3D" id="3.10.20.90">
    <property type="entry name" value="Phosphatidylinositol 3-kinase Catalytic Subunit, Chain A, domain 1"/>
    <property type="match status" value="1"/>
</dbReference>
<evidence type="ECO:0000313" key="2">
    <source>
        <dbReference type="EMBL" id="KAF9445238.1"/>
    </source>
</evidence>
<dbReference type="CDD" id="cd01763">
    <property type="entry name" value="Ubl_SUMO_like"/>
    <property type="match status" value="1"/>
</dbReference>
<dbReference type="InterPro" id="IPR000626">
    <property type="entry name" value="Ubiquitin-like_dom"/>
</dbReference>
<reference evidence="2" key="1">
    <citation type="submission" date="2020-11" db="EMBL/GenBank/DDBJ databases">
        <authorList>
            <consortium name="DOE Joint Genome Institute"/>
            <person name="Ahrendt S."/>
            <person name="Riley R."/>
            <person name="Andreopoulos W."/>
            <person name="Labutti K."/>
            <person name="Pangilinan J."/>
            <person name="Ruiz-Duenas F.J."/>
            <person name="Barrasa J.M."/>
            <person name="Sanchez-Garcia M."/>
            <person name="Camarero S."/>
            <person name="Miyauchi S."/>
            <person name="Serrano A."/>
            <person name="Linde D."/>
            <person name="Babiker R."/>
            <person name="Drula E."/>
            <person name="Ayuso-Fernandez I."/>
            <person name="Pacheco R."/>
            <person name="Padilla G."/>
            <person name="Ferreira P."/>
            <person name="Barriuso J."/>
            <person name="Kellner H."/>
            <person name="Castanera R."/>
            <person name="Alfaro M."/>
            <person name="Ramirez L."/>
            <person name="Pisabarro A.G."/>
            <person name="Kuo A."/>
            <person name="Tritt A."/>
            <person name="Lipzen A."/>
            <person name="He G."/>
            <person name="Yan M."/>
            <person name="Ng V."/>
            <person name="Cullen D."/>
            <person name="Martin F."/>
            <person name="Rosso M.-N."/>
            <person name="Henrissat B."/>
            <person name="Hibbett D."/>
            <person name="Martinez A.T."/>
            <person name="Grigoriev I.V."/>
        </authorList>
    </citation>
    <scope>NUCLEOTIDE SEQUENCE</scope>
    <source>
        <strain evidence="2">MF-IS2</strain>
    </source>
</reference>
<dbReference type="SMART" id="SM00213">
    <property type="entry name" value="UBQ"/>
    <property type="match status" value="1"/>
</dbReference>
<comment type="caution">
    <text evidence="2">The sequence shown here is derived from an EMBL/GenBank/DDBJ whole genome shotgun (WGS) entry which is preliminary data.</text>
</comment>
<dbReference type="InterPro" id="IPR029071">
    <property type="entry name" value="Ubiquitin-like_domsf"/>
</dbReference>
<dbReference type="AlphaFoldDB" id="A0A9P6C1C6"/>
<dbReference type="Pfam" id="PF11976">
    <property type="entry name" value="Rad60-SLD"/>
    <property type="match status" value="1"/>
</dbReference>
<dbReference type="EMBL" id="MU151315">
    <property type="protein sequence ID" value="KAF9445238.1"/>
    <property type="molecule type" value="Genomic_DNA"/>
</dbReference>
<dbReference type="SUPFAM" id="SSF54236">
    <property type="entry name" value="Ubiquitin-like"/>
    <property type="match status" value="1"/>
</dbReference>
<feature type="domain" description="Ubiquitin-like" evidence="1">
    <location>
        <begin position="12"/>
        <end position="86"/>
    </location>
</feature>
<dbReference type="PANTHER" id="PTHR10562">
    <property type="entry name" value="SMALL UBIQUITIN-RELATED MODIFIER"/>
    <property type="match status" value="1"/>
</dbReference>
<proteinExistence type="predicted"/>
<sequence length="89" mass="9939">MSQEPEDVKPKLNLMIAFEGTSITVKVRPTMTFAKIFQAAEKKFEKDPGSFKFTYDGERVNAQSTPGDLGMEDGDQIDAHLEQIGGWRS</sequence>
<keyword evidence="3" id="KW-1185">Reference proteome</keyword>
<dbReference type="OrthoDB" id="442921at2759"/>